<dbReference type="GO" id="GO:0016747">
    <property type="term" value="F:acyltransferase activity, transferring groups other than amino-acyl groups"/>
    <property type="evidence" value="ECO:0007669"/>
    <property type="project" value="InterPro"/>
</dbReference>
<protein>
    <submittedName>
        <fullName evidence="4">Acyltransferase family protein</fullName>
    </submittedName>
</protein>
<comment type="subcellular location">
    <subcellularLocation>
        <location evidence="1">Membrane</location>
    </subcellularLocation>
</comment>
<evidence type="ECO:0000313" key="5">
    <source>
        <dbReference type="Proteomes" id="UP000310334"/>
    </source>
</evidence>
<dbReference type="InterPro" id="IPR052734">
    <property type="entry name" value="Nod_factor_acetyltransferase"/>
</dbReference>
<reference evidence="4 5" key="1">
    <citation type="submission" date="2019-04" db="EMBL/GenBank/DDBJ databases">
        <title>Bacillus sediminilitoris sp. nov., isolated from a tidal flat sediment on the East China Sea.</title>
        <authorList>
            <person name="Wei Y."/>
            <person name="Mao H."/>
            <person name="Fang J."/>
        </authorList>
    </citation>
    <scope>NUCLEOTIDE SEQUENCE [LARGE SCALE GENOMIC DNA]</scope>
    <source>
        <strain evidence="4 5">DSL-17</strain>
    </source>
</reference>
<dbReference type="Pfam" id="PF01757">
    <property type="entry name" value="Acyl_transf_3"/>
    <property type="match status" value="1"/>
</dbReference>
<organism evidence="4 5">
    <name type="scientific">Metabacillus sediminilitoris</name>
    <dbReference type="NCBI Taxonomy" id="2567941"/>
    <lineage>
        <taxon>Bacteria</taxon>
        <taxon>Bacillati</taxon>
        <taxon>Bacillota</taxon>
        <taxon>Bacilli</taxon>
        <taxon>Bacillales</taxon>
        <taxon>Bacillaceae</taxon>
        <taxon>Metabacillus</taxon>
    </lineage>
</organism>
<dbReference type="EMBL" id="SSNT01000015">
    <property type="protein sequence ID" value="THF77391.1"/>
    <property type="molecule type" value="Genomic_DNA"/>
</dbReference>
<dbReference type="PANTHER" id="PTHR37312:SF1">
    <property type="entry name" value="MEMBRANE-BOUND ACYLTRANSFERASE YKRP-RELATED"/>
    <property type="match status" value="1"/>
</dbReference>
<evidence type="ECO:0000313" key="4">
    <source>
        <dbReference type="EMBL" id="THF77391.1"/>
    </source>
</evidence>
<dbReference type="OrthoDB" id="6623990at2"/>
<dbReference type="PANTHER" id="PTHR37312">
    <property type="entry name" value="MEMBRANE-BOUND ACYLTRANSFERASE YKRP-RELATED"/>
    <property type="match status" value="1"/>
</dbReference>
<comment type="caution">
    <text evidence="4">The sequence shown here is derived from an EMBL/GenBank/DDBJ whole genome shotgun (WGS) entry which is preliminary data.</text>
</comment>
<proteinExistence type="inferred from homology"/>
<feature type="domain" description="Acyltransferase 3" evidence="3">
    <location>
        <begin position="6"/>
        <end position="302"/>
    </location>
</feature>
<gene>
    <name evidence="4" type="ORF">E6W99_18805</name>
</gene>
<dbReference type="RefSeq" id="WP_136356679.1">
    <property type="nucleotide sequence ID" value="NZ_CP046266.1"/>
</dbReference>
<keyword evidence="4" id="KW-0808">Transferase</keyword>
<name>A0A4S4BWE6_9BACI</name>
<comment type="similarity">
    <text evidence="2">Belongs to the acyltransferase 3 family.</text>
</comment>
<sequence>MKNRDSYFDNAKFFLILLVVFGHIIRSFIDDSPFLMNVYKFVYTFHMPAFILISGYFAKSFRKKGYVKKIAKKLILPYLIFQGIYSVYYYFIENKGEMVLDPLDPHWSLWFLVSLFFWNILLFAVTKFDTKWALLLAFSIGLAAGYFEFISNYLSLSRTFVFFPLFLVGFYLNRKHFDIITKHYVKAISFVLLLVTFVSYAFLEFDYEWLFGSKPYSHFGEPSILSAVIRLGFYSLTLITSISFLSFIPKKHSFYTEWGTRTFYVYLLHGFIIQYMRNSEILDWMKDYQSLALIIILTILMTSTLSSKLVKAVTQPLIELRTSTFNYYVRNFTEKSMR</sequence>
<evidence type="ECO:0000259" key="3">
    <source>
        <dbReference type="Pfam" id="PF01757"/>
    </source>
</evidence>
<dbReference type="AlphaFoldDB" id="A0A4S4BWE6"/>
<keyword evidence="5" id="KW-1185">Reference proteome</keyword>
<keyword evidence="4" id="KW-0012">Acyltransferase</keyword>
<dbReference type="Proteomes" id="UP000310334">
    <property type="component" value="Unassembled WGS sequence"/>
</dbReference>
<accession>A0A4S4BWE6</accession>
<dbReference type="InterPro" id="IPR002656">
    <property type="entry name" value="Acyl_transf_3_dom"/>
</dbReference>
<evidence type="ECO:0000256" key="2">
    <source>
        <dbReference type="ARBA" id="ARBA00007400"/>
    </source>
</evidence>
<evidence type="ECO:0000256" key="1">
    <source>
        <dbReference type="ARBA" id="ARBA00004370"/>
    </source>
</evidence>